<keyword evidence="10" id="KW-1185">Reference proteome</keyword>
<keyword evidence="4" id="KW-0371">Homeobox</keyword>
<dbReference type="PROSITE" id="PS51042">
    <property type="entry name" value="CUT"/>
    <property type="match status" value="1"/>
</dbReference>
<evidence type="ECO:0000313" key="10">
    <source>
        <dbReference type="Proteomes" id="UP001235939"/>
    </source>
</evidence>
<evidence type="ECO:0000256" key="7">
    <source>
        <dbReference type="SAM" id="MobiDB-lite"/>
    </source>
</evidence>
<dbReference type="InterPro" id="IPR036388">
    <property type="entry name" value="WH-like_DNA-bd_sf"/>
</dbReference>
<dbReference type="Proteomes" id="UP001235939">
    <property type="component" value="Chromosome 02"/>
</dbReference>
<organism evidence="9 10">
    <name type="scientific">Cordylochernes scorpioides</name>
    <dbReference type="NCBI Taxonomy" id="51811"/>
    <lineage>
        <taxon>Eukaryota</taxon>
        <taxon>Metazoa</taxon>
        <taxon>Ecdysozoa</taxon>
        <taxon>Arthropoda</taxon>
        <taxon>Chelicerata</taxon>
        <taxon>Arachnida</taxon>
        <taxon>Pseudoscorpiones</taxon>
        <taxon>Cheliferoidea</taxon>
        <taxon>Chernetidae</taxon>
        <taxon>Cordylochernes</taxon>
    </lineage>
</organism>
<comment type="subcellular location">
    <subcellularLocation>
        <location evidence="1">Nucleus</location>
    </subcellularLocation>
</comment>
<dbReference type="InterPro" id="IPR051649">
    <property type="entry name" value="CUT_Homeobox"/>
</dbReference>
<dbReference type="InterPro" id="IPR003350">
    <property type="entry name" value="CUT_dom"/>
</dbReference>
<dbReference type="Gene3D" id="1.10.10.10">
    <property type="entry name" value="Winged helix-like DNA-binding domain superfamily/Winged helix DNA-binding domain"/>
    <property type="match status" value="1"/>
</dbReference>
<proteinExistence type="predicted"/>
<feature type="compositionally biased region" description="Polar residues" evidence="7">
    <location>
        <begin position="497"/>
        <end position="517"/>
    </location>
</feature>
<evidence type="ECO:0000259" key="8">
    <source>
        <dbReference type="PROSITE" id="PS51042"/>
    </source>
</evidence>
<dbReference type="PANTHER" id="PTHR14057">
    <property type="entry name" value="TRANSCRIPTION FACTOR ONECUT"/>
    <property type="match status" value="1"/>
</dbReference>
<keyword evidence="6" id="KW-0539">Nucleus</keyword>
<protein>
    <submittedName>
        <fullName evidence="9">ONECUT2</fullName>
    </submittedName>
</protein>
<name>A0ABY6K6T3_9ARAC</name>
<sequence length="713" mass="78942">MLVLLRHHFKVRRVVRFAVLGILKPASQLQKLCKFLFSVFSFGLISLFQELKASRVEFGQFLANSGVLVPIILNDNVEESGENYPEFRREILDKILSITAERSGAHGSSWQIVEAEGLQRLELIPSQPAVWMILQDGAREDFPTWTEAGCRVHVIQAMIIMKKNLTGGEKSDHTSLRSPLDPWNIRPNSGFFPRRKDSDSHVVRYCRDRKRHNEERRNDYFRRKQDAMVSYNSRAESQDPNDESLRKTFTRYRSPTSYREDIHRSHLKISLAIVLVLKTDDFEDAELQALLDEDSTQMQEKLAKQLQVSQGAKGELNQIFTVLTEWNIGSLWKFDENVSNTVFVRNLPGKRNTAPAQVPSLFDRPRPLRESVSMATSCFRGHAAGDISGMLDAEFGYPPPSRMSPPAAFGANYATLTPLQPLPPISTMSDKFSPYGHHHHHPGPGNGGFALMQNNPLGGMGMNMNHSYHHSQYDKLGSMGMNMNPAPHHVMGGGPSNGLSGPHQSGIPSPPYSQNGGLHSPDKSLSPAAIGYDPYLHHTRGGAGGHDRGLGSPQSPAVTLHTPSSLFGGPLHAPATPPEPHDIKPLASPVLAVQASAGGHLGSKMPSGASGGLCKGPGAGGEEVEEINTKELAQRISAELKRYSIPQAIFAQRVLCRSQGTLSDLLRNPKPWSKLKSGRETFRRMYKWLEEPEFQRMSALRLAGECHTILRTP</sequence>
<evidence type="ECO:0000256" key="3">
    <source>
        <dbReference type="ARBA" id="ARBA00023125"/>
    </source>
</evidence>
<feature type="domain" description="CUT" evidence="8">
    <location>
        <begin position="618"/>
        <end position="704"/>
    </location>
</feature>
<dbReference type="SMART" id="SM01109">
    <property type="entry name" value="CUT"/>
    <property type="match status" value="1"/>
</dbReference>
<reference evidence="9 10" key="1">
    <citation type="submission" date="2022-01" db="EMBL/GenBank/DDBJ databases">
        <title>A chromosomal length assembly of Cordylochernes scorpioides.</title>
        <authorList>
            <person name="Zeh D."/>
            <person name="Zeh J."/>
        </authorList>
    </citation>
    <scope>NUCLEOTIDE SEQUENCE [LARGE SCALE GENOMIC DNA]</scope>
    <source>
        <strain evidence="9">IN4F17</strain>
        <tissue evidence="9">Whole Body</tissue>
    </source>
</reference>
<keyword evidence="3" id="KW-0238">DNA-binding</keyword>
<evidence type="ECO:0000256" key="2">
    <source>
        <dbReference type="ARBA" id="ARBA00023015"/>
    </source>
</evidence>
<accession>A0ABY6K6T3</accession>
<dbReference type="Gene3D" id="1.10.260.40">
    <property type="entry name" value="lambda repressor-like DNA-binding domains"/>
    <property type="match status" value="1"/>
</dbReference>
<dbReference type="PANTHER" id="PTHR14057:SF47">
    <property type="entry name" value="HOMEOBOX PROTEIN ONECUT"/>
    <property type="match status" value="1"/>
</dbReference>
<dbReference type="InterPro" id="IPR010982">
    <property type="entry name" value="Lambda_DNA-bd_dom_sf"/>
</dbReference>
<evidence type="ECO:0000256" key="5">
    <source>
        <dbReference type="ARBA" id="ARBA00023163"/>
    </source>
</evidence>
<evidence type="ECO:0000256" key="1">
    <source>
        <dbReference type="ARBA" id="ARBA00004123"/>
    </source>
</evidence>
<evidence type="ECO:0000256" key="6">
    <source>
        <dbReference type="ARBA" id="ARBA00023242"/>
    </source>
</evidence>
<keyword evidence="5" id="KW-0804">Transcription</keyword>
<feature type="region of interest" description="Disordered" evidence="7">
    <location>
        <begin position="482"/>
        <end position="558"/>
    </location>
</feature>
<dbReference type="Pfam" id="PF02376">
    <property type="entry name" value="CUT"/>
    <property type="match status" value="1"/>
</dbReference>
<keyword evidence="2" id="KW-0805">Transcription regulation</keyword>
<evidence type="ECO:0000313" key="9">
    <source>
        <dbReference type="EMBL" id="UYV63568.1"/>
    </source>
</evidence>
<evidence type="ECO:0000256" key="4">
    <source>
        <dbReference type="ARBA" id="ARBA00023155"/>
    </source>
</evidence>
<dbReference type="SUPFAM" id="SSF47413">
    <property type="entry name" value="lambda repressor-like DNA-binding domains"/>
    <property type="match status" value="1"/>
</dbReference>
<dbReference type="EMBL" id="CP092864">
    <property type="protein sequence ID" value="UYV63568.1"/>
    <property type="molecule type" value="Genomic_DNA"/>
</dbReference>
<gene>
    <name evidence="9" type="ORF">LAZ67_2004723</name>
</gene>